<evidence type="ECO:0000313" key="3">
    <source>
        <dbReference type="Proteomes" id="UP000698222"/>
    </source>
</evidence>
<dbReference type="EMBL" id="JAGIOC010000001">
    <property type="protein sequence ID" value="MBP2408524.1"/>
    <property type="molecule type" value="Genomic_DNA"/>
</dbReference>
<dbReference type="InterPro" id="IPR050789">
    <property type="entry name" value="Diverse_Enzym_Activities"/>
</dbReference>
<evidence type="ECO:0000313" key="2">
    <source>
        <dbReference type="EMBL" id="MBP2408524.1"/>
    </source>
</evidence>
<evidence type="ECO:0000259" key="1">
    <source>
        <dbReference type="Pfam" id="PF00144"/>
    </source>
</evidence>
<comment type="caution">
    <text evidence="2">The sequence shown here is derived from an EMBL/GenBank/DDBJ whole genome shotgun (WGS) entry which is preliminary data.</text>
</comment>
<dbReference type="InterPro" id="IPR001466">
    <property type="entry name" value="Beta-lactam-related"/>
</dbReference>
<dbReference type="PANTHER" id="PTHR43283">
    <property type="entry name" value="BETA-LACTAMASE-RELATED"/>
    <property type="match status" value="1"/>
</dbReference>
<dbReference type="SUPFAM" id="SSF56601">
    <property type="entry name" value="beta-lactamase/transpeptidase-like"/>
    <property type="match status" value="1"/>
</dbReference>
<keyword evidence="3" id="KW-1185">Reference proteome</keyword>
<protein>
    <submittedName>
        <fullName evidence="2">CubicO group peptidase (Beta-lactamase class C family)</fullName>
    </submittedName>
</protein>
<dbReference type="InterPro" id="IPR012338">
    <property type="entry name" value="Beta-lactam/transpept-like"/>
</dbReference>
<sequence length="378" mass="40141">MSTPTAPAAQLLSRAVADGIVPGGVIAHGHDPQPVAAGAMSVGGPPMPADAIFRIQSMTKLVTTIAALRLVEQDVLALDSPVAAWLPELAAPRVLTHPEAPLSDTEPLRSPITLRHLLTNTCGYGMILQDTPLAREMTVRGVEAGPLPPPLGADDWIAALASLPLVGRPGEVWRYHHSFGLLGILLSRISGATAGEHLAETLLDPLGMADTGYFVPREKADRLPAFYQVDGEQLVEAEPLGGGFHIGEPPYDVSHGELLSTAGDYLRLLRALRDGELLGPEHLRMLRTDQVQPVAKQPEAFFLGFWEQTSWGFGLAVVTGGPHRGRCSWSGGAGTDFFLDPDGTLGLLLTQVEMGGRITPLLEAYGELSAPAEGLARR</sequence>
<gene>
    <name evidence="2" type="ORF">JOF44_001427</name>
</gene>
<reference evidence="2 3" key="1">
    <citation type="submission" date="2021-03" db="EMBL/GenBank/DDBJ databases">
        <title>Sequencing the genomes of 1000 actinobacteria strains.</title>
        <authorList>
            <person name="Klenk H.-P."/>
        </authorList>
    </citation>
    <scope>NUCLEOTIDE SEQUENCE [LARGE SCALE GENOMIC DNA]</scope>
    <source>
        <strain evidence="2 3">DSM 14564</strain>
    </source>
</reference>
<feature type="domain" description="Beta-lactamase-related" evidence="1">
    <location>
        <begin position="9"/>
        <end position="348"/>
    </location>
</feature>
<name>A0ABS4YIF4_9MICO</name>
<dbReference type="Pfam" id="PF00144">
    <property type="entry name" value="Beta-lactamase"/>
    <property type="match status" value="1"/>
</dbReference>
<organism evidence="2 3">
    <name type="scientific">Brachybacterium fresconis</name>
    <dbReference type="NCBI Taxonomy" id="173363"/>
    <lineage>
        <taxon>Bacteria</taxon>
        <taxon>Bacillati</taxon>
        <taxon>Actinomycetota</taxon>
        <taxon>Actinomycetes</taxon>
        <taxon>Micrococcales</taxon>
        <taxon>Dermabacteraceae</taxon>
        <taxon>Brachybacterium</taxon>
    </lineage>
</organism>
<dbReference type="Gene3D" id="3.40.710.10">
    <property type="entry name" value="DD-peptidase/beta-lactamase superfamily"/>
    <property type="match status" value="1"/>
</dbReference>
<accession>A0ABS4YIF4</accession>
<dbReference type="Proteomes" id="UP000698222">
    <property type="component" value="Unassembled WGS sequence"/>
</dbReference>
<dbReference type="RefSeq" id="WP_209889139.1">
    <property type="nucleotide sequence ID" value="NZ_BAAAJV010000042.1"/>
</dbReference>
<dbReference type="PANTHER" id="PTHR43283:SF3">
    <property type="entry name" value="BETA-LACTAMASE FAMILY PROTEIN (AFU_ORTHOLOGUE AFUA_5G07500)"/>
    <property type="match status" value="1"/>
</dbReference>
<proteinExistence type="predicted"/>